<evidence type="ECO:0000313" key="2">
    <source>
        <dbReference type="Proteomes" id="UP001472677"/>
    </source>
</evidence>
<dbReference type="EMBL" id="JBBPBM010000013">
    <property type="protein sequence ID" value="KAK8561496.1"/>
    <property type="molecule type" value="Genomic_DNA"/>
</dbReference>
<evidence type="ECO:0000313" key="1">
    <source>
        <dbReference type="EMBL" id="KAK8561496.1"/>
    </source>
</evidence>
<sequence>MAILRNDGWLDVEKDITLRRMFKVCLRGRSHNSYKLYQLAEGYMPPPEVVKSKMAWPYGRGDNVAQVLVEGMEDKENWMVIYGCFSHMSWSSTVVSDEDDDGEGEAAEVIPLNIMLLGEIIPNAFLEELLAWKRSVVEARAWLVSELQLRKGIRLQSTLRDMNKNAGFAFFKVTTTYTHRKRVEVQATEAQKKYVTEAHRQKEMAIKVAVKVEGKNKKMVDLRREKYELKETSEQRIQHLEIELEKERSTRLDVEKIL</sequence>
<organism evidence="1 2">
    <name type="scientific">Hibiscus sabdariffa</name>
    <name type="common">roselle</name>
    <dbReference type="NCBI Taxonomy" id="183260"/>
    <lineage>
        <taxon>Eukaryota</taxon>
        <taxon>Viridiplantae</taxon>
        <taxon>Streptophyta</taxon>
        <taxon>Embryophyta</taxon>
        <taxon>Tracheophyta</taxon>
        <taxon>Spermatophyta</taxon>
        <taxon>Magnoliopsida</taxon>
        <taxon>eudicotyledons</taxon>
        <taxon>Gunneridae</taxon>
        <taxon>Pentapetalae</taxon>
        <taxon>rosids</taxon>
        <taxon>malvids</taxon>
        <taxon>Malvales</taxon>
        <taxon>Malvaceae</taxon>
        <taxon>Malvoideae</taxon>
        <taxon>Hibiscus</taxon>
    </lineage>
</organism>
<dbReference type="Proteomes" id="UP001472677">
    <property type="component" value="Unassembled WGS sequence"/>
</dbReference>
<proteinExistence type="predicted"/>
<comment type="caution">
    <text evidence="1">The sequence shown here is derived from an EMBL/GenBank/DDBJ whole genome shotgun (WGS) entry which is preliminary data.</text>
</comment>
<protein>
    <submittedName>
        <fullName evidence="1">Uncharacterized protein</fullName>
    </submittedName>
</protein>
<reference evidence="1 2" key="1">
    <citation type="journal article" date="2024" name="G3 (Bethesda)">
        <title>Genome assembly of Hibiscus sabdariffa L. provides insights into metabolisms of medicinal natural products.</title>
        <authorList>
            <person name="Kim T."/>
        </authorList>
    </citation>
    <scope>NUCLEOTIDE SEQUENCE [LARGE SCALE GENOMIC DNA]</scope>
    <source>
        <strain evidence="1">TK-2024</strain>
        <tissue evidence="1">Old leaves</tissue>
    </source>
</reference>
<gene>
    <name evidence="1" type="ORF">V6N12_048566</name>
</gene>
<keyword evidence="2" id="KW-1185">Reference proteome</keyword>
<accession>A0ABR2ELD1</accession>
<name>A0ABR2ELD1_9ROSI</name>